<sequence length="2020" mass="226123">DLAKQRGPTSSLENEPIWTPSHGECPPSIIAFVVGNQIEDELHTKALSLAVQVPQRKFFSMVAWEGILGQYPPKGSNPSNLNKAAKAILDAGEQLPVTLIGKLLKYQMLCIKQKDLQRKATEKKAVEEREKDKDKVKAKPAGKKEKEKEKPASAKSPGKGGKGKKGAEAAAPAPTPTVKKDTKLKRRGEDEDGEKYIDDEPDDGAQYYFIVLGFHYPQLLPVLAELGIHVTSVIKISSEKYEPLETYLEAAKLQEEPLLAPEVLEAGTKKKEKAVKDLETFWKYLEPILNSGKSGSSLFQIARLHHLVKEDIFPADWASDEMMLDLGTELFESIACLMYDCLDWKRQHQHYLENTQFFSVPLVEKTQKKKKESPLPPPAPKPLPTTVSSPKAWRNSQEEVSFQTPDVDMRYYNDLLSQTPEEFVSVPLILHCMLEQVIASEEHLTPPSLLLPEPREDELDDSIARHIISILPSLSLPESEKKTLYNSFSPKDNKEDTEVPKWPLLLNYHDTLSQRLHLIKVQEGLDPEKIEQEMMTKLPQVELLQFPLPLPGNNTKRLARVHELMHYCTNLLSWPEVERAFKVFTFESLRLTGVNNSGQLEGSGLMLGGDYEVSYIPWDNPARFARHLRERSAEVKTAGKKTLEVPGKEGRGDNGSNGGQETEVNGVKGASARVGGGEQGGDFLKRGEREGQERRRGRGGSRKRRGVGSNVKTNVAEITKTQQRCLTDWNFAEHYQPHILLQVLHNATQHYRCIDSYYHTQDNSLLIVLHNPMNQQRQCWESWNVALYSDVGFRNYLELVATSIEEWMTKEEIKYQEVKMTKELEALKSGVERYQESKPSTSTGKKTTSQKKSKSGSLFIFLCSLFFFLIQAWKEEQERLLEEERLKEEKKMEKKEKGGGKKKGQSKEAAVSDDGKASKKKAPKEKPKDEPVKPPDQEEQSVPAPPLPEKGHAFFGYNMGENLIQVSGTIRHLFPSDGGQILAEKIEFEKGRTLVKVKVVKDNHSFFIHITDPKENLKESELQGTSNSFLGQEVEPGKLINQKRAVSKFGSFSATFENGIQLSLSYYGAAGTTAGKTKQKEENIWRIQSLSSYFFHKPFISVTCYLPPAFPSRCHLRMANFHQDLSGELPQTQAMPEHPAFQTLNVSCPNGLVLTFIGRSSTEEYPLEIQVRQSYPQRVKHSQLYKPVKELIEQEVSRVITSQGTIVKYMMDGSTQVLFADGTVSKSPDSGPVYPPQLSTSKSSLLLFFVSDSSGKASNKGILAAAAKLELHELSPQDPSLDAEQSADIQPGTWITTTPLGIQVGTKGTERMELKPLLTYQATDPVNGTVMLIREDRVVVVQKMDGMRIVDHADGTRITTFYQDYEEAVAPGDNEEKDEDGEFPQTIRRKVKCMRVENPDFATVISNCEDSTCCTIFGDGTSIIAKPQGTYQVLPISAGCLFIDEDCSAVYTHEAFSNNLQEPLSKPEECQAGRYVMKHTSETVCEVVDPEGNLFKVMADGSTSVIMSNTGSEEDICLSLKLSEMQSPVTYGEHSPRFFVVYADGSGTELLRSCDTEEYLSLAYGDPVTAVLQEPVQECPGVLSITVLRPFTETSVWVTKRDAASMIPPNLQSIIWDTFPPVERKIPGPPFGTHIWKGLCIGSKELASAPAPIQKCPKMLQIRQLIQYEPIRDKLRQKLQLVLKEYIDYILKQEDEMQEMTVKEPRTEEEKGNAADLLKLVMVRAIRLPLFPSNPMRSVSGVVRLSLAGKSLPLDCQARWLQTVLRMMLVWSCLPGHSRIKLTVCKNHSVTLQTLFFLLEVEMAVITAEIPFRPRLQSLLVDASGRPRKDRVKVPSSVLEQKPESVPKLKIEDPVAGRVNTSSIAIATHQLRGFLLIPSVVEFGVLKEGFTYATTVTLKNVGIDFSRFRVKQPPPSTGLRVTYTPGPVAAGLQTQLEVEIYAMAIGVEGSQGMGEILHRIEILTETETLFLPIEANILFYSIYDCRPPGYLQGQKASTVRLVSTSPTSRFRVTLPYKLPS</sequence>
<dbReference type="OMA" id="HYATVIT"/>
<dbReference type="PANTHER" id="PTHR21963:SF1">
    <property type="entry name" value="SPERM-ASSOCIATED ANTIGEN 17"/>
    <property type="match status" value="1"/>
</dbReference>
<dbReference type="Pfam" id="PF14874">
    <property type="entry name" value="PapD-like"/>
    <property type="match status" value="1"/>
</dbReference>
<dbReference type="GO" id="GO:0005576">
    <property type="term" value="C:extracellular region"/>
    <property type="evidence" value="ECO:0007669"/>
    <property type="project" value="GOC"/>
</dbReference>
<dbReference type="GO" id="GO:0002177">
    <property type="term" value="C:manchette"/>
    <property type="evidence" value="ECO:0007669"/>
    <property type="project" value="Ensembl"/>
</dbReference>
<dbReference type="GO" id="GO:1904158">
    <property type="term" value="P:axonemal central apparatus assembly"/>
    <property type="evidence" value="ECO:0007669"/>
    <property type="project" value="Ensembl"/>
</dbReference>
<feature type="compositionally biased region" description="Polar residues" evidence="1">
    <location>
        <begin position="385"/>
        <end position="399"/>
    </location>
</feature>
<reference evidence="2" key="2">
    <citation type="submission" date="2025-09" db="UniProtKB">
        <authorList>
            <consortium name="Ensembl"/>
        </authorList>
    </citation>
    <scope>IDENTIFICATION</scope>
</reference>
<feature type="compositionally biased region" description="Pro residues" evidence="1">
    <location>
        <begin position="374"/>
        <end position="383"/>
    </location>
</feature>
<dbReference type="PANTHER" id="PTHR21963">
    <property type="entry name" value="PF6"/>
    <property type="match status" value="1"/>
</dbReference>
<feature type="compositionally biased region" description="Acidic residues" evidence="1">
    <location>
        <begin position="190"/>
        <end position="199"/>
    </location>
</feature>
<dbReference type="GO" id="GO:0001669">
    <property type="term" value="C:acrosomal vesicle"/>
    <property type="evidence" value="ECO:0007669"/>
    <property type="project" value="Ensembl"/>
</dbReference>
<feature type="compositionally biased region" description="Basic and acidic residues" evidence="1">
    <location>
        <begin position="924"/>
        <end position="936"/>
    </location>
</feature>
<gene>
    <name evidence="2" type="primary">SPAG17</name>
</gene>
<keyword evidence="3" id="KW-1185">Reference proteome</keyword>
<accession>A0A8D0GJV2</accession>
<dbReference type="GO" id="GO:1905198">
    <property type="term" value="P:manchette assembly"/>
    <property type="evidence" value="ECO:0007669"/>
    <property type="project" value="Ensembl"/>
</dbReference>
<feature type="region of interest" description="Disordered" evidence="1">
    <location>
        <begin position="1"/>
        <end position="21"/>
    </location>
</feature>
<dbReference type="GO" id="GO:0005794">
    <property type="term" value="C:Golgi apparatus"/>
    <property type="evidence" value="ECO:0007669"/>
    <property type="project" value="Ensembl"/>
</dbReference>
<evidence type="ECO:0000313" key="3">
    <source>
        <dbReference type="Proteomes" id="UP000694392"/>
    </source>
</evidence>
<dbReference type="GO" id="GO:1990953">
    <property type="term" value="P:intramanchette transport"/>
    <property type="evidence" value="ECO:0007669"/>
    <property type="project" value="Ensembl"/>
</dbReference>
<feature type="compositionally biased region" description="Basic residues" evidence="1">
    <location>
        <begin position="695"/>
        <end position="706"/>
    </location>
</feature>
<dbReference type="Proteomes" id="UP000694392">
    <property type="component" value="Unplaced"/>
</dbReference>
<feature type="region of interest" description="Disordered" evidence="1">
    <location>
        <begin position="830"/>
        <end position="850"/>
    </location>
</feature>
<evidence type="ECO:0000313" key="2">
    <source>
        <dbReference type="Ensembl" id="ENSSPUP00000007172.1"/>
    </source>
</evidence>
<dbReference type="GeneTree" id="ENSGT00390000013693"/>
<name>A0A8D0GJV2_SPHPU</name>
<proteinExistence type="predicted"/>
<evidence type="ECO:0000256" key="1">
    <source>
        <dbReference type="SAM" id="MobiDB-lite"/>
    </source>
</evidence>
<dbReference type="GO" id="GO:0044458">
    <property type="term" value="P:motile cilium assembly"/>
    <property type="evidence" value="ECO:0007669"/>
    <property type="project" value="Ensembl"/>
</dbReference>
<dbReference type="GO" id="GO:1990716">
    <property type="term" value="C:axonemal central apparatus"/>
    <property type="evidence" value="ECO:0007669"/>
    <property type="project" value="Ensembl"/>
</dbReference>
<feature type="region of interest" description="Disordered" evidence="1">
    <location>
        <begin position="121"/>
        <end position="199"/>
    </location>
</feature>
<dbReference type="InterPro" id="IPR026173">
    <property type="entry name" value="SPAG17"/>
</dbReference>
<reference evidence="2" key="1">
    <citation type="submission" date="2025-08" db="UniProtKB">
        <authorList>
            <consortium name="Ensembl"/>
        </authorList>
    </citation>
    <scope>IDENTIFICATION</scope>
</reference>
<protein>
    <submittedName>
        <fullName evidence="2">Sperm associated antigen 17</fullName>
    </submittedName>
</protein>
<dbReference type="Ensembl" id="ENSSPUT00000007645.1">
    <property type="protein sequence ID" value="ENSSPUP00000007172.1"/>
    <property type="gene ID" value="ENSSPUG00000005488.1"/>
</dbReference>
<feature type="compositionally biased region" description="Basic and acidic residues" evidence="1">
    <location>
        <begin position="888"/>
        <end position="899"/>
    </location>
</feature>
<feature type="compositionally biased region" description="Low complexity" evidence="1">
    <location>
        <begin position="837"/>
        <end position="847"/>
    </location>
</feature>
<feature type="region of interest" description="Disordered" evidence="1">
    <location>
        <begin position="888"/>
        <end position="951"/>
    </location>
</feature>
<organism evidence="2 3">
    <name type="scientific">Sphenodon punctatus</name>
    <name type="common">Tuatara</name>
    <name type="synonym">Hatteria punctata</name>
    <dbReference type="NCBI Taxonomy" id="8508"/>
    <lineage>
        <taxon>Eukaryota</taxon>
        <taxon>Metazoa</taxon>
        <taxon>Chordata</taxon>
        <taxon>Craniata</taxon>
        <taxon>Vertebrata</taxon>
        <taxon>Euteleostomi</taxon>
        <taxon>Lepidosauria</taxon>
        <taxon>Sphenodontia</taxon>
        <taxon>Sphenodontidae</taxon>
        <taxon>Sphenodon</taxon>
    </lineage>
</organism>
<feature type="compositionally biased region" description="Basic and acidic residues" evidence="1">
    <location>
        <begin position="641"/>
        <end position="652"/>
    </location>
</feature>
<feature type="compositionally biased region" description="Basic and acidic residues" evidence="1">
    <location>
        <begin position="683"/>
        <end position="694"/>
    </location>
</feature>
<feature type="compositionally biased region" description="Basic and acidic residues" evidence="1">
    <location>
        <begin position="121"/>
        <end position="152"/>
    </location>
</feature>
<feature type="region of interest" description="Disordered" evidence="1">
    <location>
        <begin position="632"/>
        <end position="711"/>
    </location>
</feature>
<dbReference type="GO" id="GO:0003351">
    <property type="term" value="P:epithelial cilium movement involved in extracellular fluid movement"/>
    <property type="evidence" value="ECO:0007669"/>
    <property type="project" value="Ensembl"/>
</dbReference>
<feature type="region of interest" description="Disordered" evidence="1">
    <location>
        <begin position="368"/>
        <end position="399"/>
    </location>
</feature>